<dbReference type="InterPro" id="IPR018946">
    <property type="entry name" value="PhoD-like_MPP"/>
</dbReference>
<dbReference type="SUPFAM" id="SSF56300">
    <property type="entry name" value="Metallo-dependent phosphatases"/>
    <property type="match status" value="1"/>
</dbReference>
<keyword evidence="4" id="KW-1185">Reference proteome</keyword>
<sequence length="352" mass="40074">MKNQLIFFVLAIFAASCNTQASKEAPVAAPVTRIAFGSCGYQDQAQPVLRLAAAQQPDAFVFLGDNIYGDTHNMDTLRNKYERWMAKPEYQALKDSTTILATWDDHDYGWNDSGRHYPEKELSKAIFLDVFEVPESDERYTRPGIYTDHMLKAGDKTVQIILLDTRTFRDDVRPYEGQEVDTVAFHYELGYWPYETKDSTMLGEAQWAWLGKVLEKSADLRVIASSTQFGITYNGYEAWANFPHEQERMLELIKAKKANGVVFISGDVHYAEVSKVSYPGLYPIYDVTSSGITSTWGFATPNDNRIQGPVMENHFGLLEMDWGKEELHMKVIDVAGQERFTETVSYKGLKSW</sequence>
<dbReference type="STRING" id="1524460.IX84_30575"/>
<proteinExistence type="predicted"/>
<dbReference type="PROSITE" id="PS51257">
    <property type="entry name" value="PROKAR_LIPOPROTEIN"/>
    <property type="match status" value="1"/>
</dbReference>
<evidence type="ECO:0000256" key="1">
    <source>
        <dbReference type="SAM" id="SignalP"/>
    </source>
</evidence>
<evidence type="ECO:0000313" key="4">
    <source>
        <dbReference type="Proteomes" id="UP000029736"/>
    </source>
</evidence>
<dbReference type="CDD" id="cd07389">
    <property type="entry name" value="MPP_PhoD"/>
    <property type="match status" value="1"/>
</dbReference>
<dbReference type="OrthoDB" id="9763616at2"/>
<dbReference type="RefSeq" id="WP_052516508.1">
    <property type="nucleotide sequence ID" value="NZ_JBKAGJ010000038.1"/>
</dbReference>
<comment type="caution">
    <text evidence="3">The sequence shown here is derived from an EMBL/GenBank/DDBJ whole genome shotgun (WGS) entry which is preliminary data.</text>
</comment>
<dbReference type="Pfam" id="PF09423">
    <property type="entry name" value="PhoD"/>
    <property type="match status" value="1"/>
</dbReference>
<feature type="domain" description="PhoD-like phosphatase metallophosphatase" evidence="2">
    <location>
        <begin position="157"/>
        <end position="297"/>
    </location>
</feature>
<dbReference type="EMBL" id="JPOS01000098">
    <property type="protein sequence ID" value="KGE84966.1"/>
    <property type="molecule type" value="Genomic_DNA"/>
</dbReference>
<evidence type="ECO:0000313" key="3">
    <source>
        <dbReference type="EMBL" id="KGE84966.1"/>
    </source>
</evidence>
<dbReference type="PANTHER" id="PTHR33987">
    <property type="entry name" value="CALCINEURIN-LIKE METALLO-PHOSPHOESTERASE SUPERFAMILY PROTEIN"/>
    <property type="match status" value="1"/>
</dbReference>
<organism evidence="3 4">
    <name type="scientific">Phaeodactylibacter xiamenensis</name>
    <dbReference type="NCBI Taxonomy" id="1524460"/>
    <lineage>
        <taxon>Bacteria</taxon>
        <taxon>Pseudomonadati</taxon>
        <taxon>Bacteroidota</taxon>
        <taxon>Saprospiria</taxon>
        <taxon>Saprospirales</taxon>
        <taxon>Haliscomenobacteraceae</taxon>
        <taxon>Phaeodactylibacter</taxon>
    </lineage>
</organism>
<dbReference type="InterPro" id="IPR038607">
    <property type="entry name" value="PhoD-like_sf"/>
</dbReference>
<dbReference type="PANTHER" id="PTHR33987:SF1">
    <property type="entry name" value="CALCINEURIN-LIKE METALLO-PHOSPHOESTERASE SUPERFAMILY PROTEIN"/>
    <property type="match status" value="1"/>
</dbReference>
<accession>A0A098RYN9</accession>
<dbReference type="Proteomes" id="UP000029736">
    <property type="component" value="Unassembled WGS sequence"/>
</dbReference>
<gene>
    <name evidence="3" type="ORF">IX84_30575</name>
</gene>
<dbReference type="InterPro" id="IPR029052">
    <property type="entry name" value="Metallo-depent_PP-like"/>
</dbReference>
<protein>
    <recommendedName>
        <fullName evidence="2">PhoD-like phosphatase metallophosphatase domain-containing protein</fullName>
    </recommendedName>
</protein>
<keyword evidence="1" id="KW-0732">Signal</keyword>
<feature type="signal peptide" evidence="1">
    <location>
        <begin position="1"/>
        <end position="21"/>
    </location>
</feature>
<dbReference type="AlphaFoldDB" id="A0A098RYN9"/>
<dbReference type="Gene3D" id="3.60.21.70">
    <property type="entry name" value="PhoD-like phosphatase"/>
    <property type="match status" value="1"/>
</dbReference>
<evidence type="ECO:0000259" key="2">
    <source>
        <dbReference type="Pfam" id="PF09423"/>
    </source>
</evidence>
<feature type="chain" id="PRO_5001939554" description="PhoD-like phosphatase metallophosphatase domain-containing protein" evidence="1">
    <location>
        <begin position="22"/>
        <end position="352"/>
    </location>
</feature>
<reference evidence="3 4" key="1">
    <citation type="journal article" date="2014" name="Int. J. Syst. Evol. Microbiol.">
        <title>Phaeodactylibacter xiamenensis gen. nov., sp. nov., a member of the family Saprospiraceae isolated from the marine alga Phaeodactylum tricornutum.</title>
        <authorList>
            <person name="Chen Z.Jr."/>
            <person name="Lei X."/>
            <person name="Lai Q."/>
            <person name="Li Y."/>
            <person name="Zhang B."/>
            <person name="Zhang J."/>
            <person name="Zhang H."/>
            <person name="Yang L."/>
            <person name="Zheng W."/>
            <person name="Tian Y."/>
            <person name="Yu Z."/>
            <person name="Xu H.Jr."/>
            <person name="Zheng T."/>
        </authorList>
    </citation>
    <scope>NUCLEOTIDE SEQUENCE [LARGE SCALE GENOMIC DNA]</scope>
    <source>
        <strain evidence="3 4">KD52</strain>
    </source>
</reference>
<name>A0A098RYN9_9BACT</name>